<sequence length="124" mass="13587">MVDVFQAVADPVRRSMIERLADHGEATAGELSELAAQRFGIRQPTASKHLKVLREAGVVTSSVDAQRRVYRLEPGPLDDLAGWAARQTRFWTGRLDALERHLDAETAETAEITDPATTDEGTSS</sequence>
<comment type="caution">
    <text evidence="6">The sequence shown here is derived from an EMBL/GenBank/DDBJ whole genome shotgun (WGS) entry which is preliminary data.</text>
</comment>
<dbReference type="Gene3D" id="1.10.10.10">
    <property type="entry name" value="Winged helix-like DNA-binding domain superfamily/Winged helix DNA-binding domain"/>
    <property type="match status" value="1"/>
</dbReference>
<dbReference type="EMBL" id="JAQZAO010000014">
    <property type="protein sequence ID" value="MDD7968645.1"/>
    <property type="molecule type" value="Genomic_DNA"/>
</dbReference>
<name>A0ABT5T1R1_9PSEU</name>
<dbReference type="CDD" id="cd00090">
    <property type="entry name" value="HTH_ARSR"/>
    <property type="match status" value="1"/>
</dbReference>
<dbReference type="InterPro" id="IPR036390">
    <property type="entry name" value="WH_DNA-bd_sf"/>
</dbReference>
<evidence type="ECO:0000256" key="2">
    <source>
        <dbReference type="ARBA" id="ARBA00023125"/>
    </source>
</evidence>
<organism evidence="6 7">
    <name type="scientific">Actinomycetospora lemnae</name>
    <dbReference type="NCBI Taxonomy" id="3019891"/>
    <lineage>
        <taxon>Bacteria</taxon>
        <taxon>Bacillati</taxon>
        <taxon>Actinomycetota</taxon>
        <taxon>Actinomycetes</taxon>
        <taxon>Pseudonocardiales</taxon>
        <taxon>Pseudonocardiaceae</taxon>
        <taxon>Actinomycetospora</taxon>
    </lineage>
</organism>
<dbReference type="InterPro" id="IPR001845">
    <property type="entry name" value="HTH_ArsR_DNA-bd_dom"/>
</dbReference>
<dbReference type="Pfam" id="PF12840">
    <property type="entry name" value="HTH_20"/>
    <property type="match status" value="1"/>
</dbReference>
<evidence type="ECO:0000256" key="1">
    <source>
        <dbReference type="ARBA" id="ARBA00023015"/>
    </source>
</evidence>
<feature type="compositionally biased region" description="Polar residues" evidence="4">
    <location>
        <begin position="115"/>
        <end position="124"/>
    </location>
</feature>
<dbReference type="PROSITE" id="PS50987">
    <property type="entry name" value="HTH_ARSR_2"/>
    <property type="match status" value="1"/>
</dbReference>
<dbReference type="PANTHER" id="PTHR33154">
    <property type="entry name" value="TRANSCRIPTIONAL REGULATOR, ARSR FAMILY"/>
    <property type="match status" value="1"/>
</dbReference>
<gene>
    <name evidence="6" type="ORF">PGB27_25140</name>
</gene>
<keyword evidence="3" id="KW-0804">Transcription</keyword>
<evidence type="ECO:0000256" key="4">
    <source>
        <dbReference type="SAM" id="MobiDB-lite"/>
    </source>
</evidence>
<protein>
    <submittedName>
        <fullName evidence="6">Metalloregulator ArsR/SmtB family transcription factor</fullName>
    </submittedName>
</protein>
<dbReference type="Proteomes" id="UP001300763">
    <property type="component" value="Unassembled WGS sequence"/>
</dbReference>
<evidence type="ECO:0000313" key="7">
    <source>
        <dbReference type="Proteomes" id="UP001300763"/>
    </source>
</evidence>
<proteinExistence type="predicted"/>
<evidence type="ECO:0000313" key="6">
    <source>
        <dbReference type="EMBL" id="MDD7968645.1"/>
    </source>
</evidence>
<feature type="region of interest" description="Disordered" evidence="4">
    <location>
        <begin position="103"/>
        <end position="124"/>
    </location>
</feature>
<evidence type="ECO:0000259" key="5">
    <source>
        <dbReference type="PROSITE" id="PS50987"/>
    </source>
</evidence>
<feature type="domain" description="HTH arsR-type" evidence="5">
    <location>
        <begin position="1"/>
        <end position="92"/>
    </location>
</feature>
<dbReference type="InterPro" id="IPR051081">
    <property type="entry name" value="HTH_MetalResp_TranReg"/>
</dbReference>
<keyword evidence="7" id="KW-1185">Reference proteome</keyword>
<dbReference type="PRINTS" id="PR00778">
    <property type="entry name" value="HTHARSR"/>
</dbReference>
<accession>A0ABT5T1R1</accession>
<dbReference type="InterPro" id="IPR011991">
    <property type="entry name" value="ArsR-like_HTH"/>
</dbReference>
<keyword evidence="1" id="KW-0805">Transcription regulation</keyword>
<dbReference type="InterPro" id="IPR036388">
    <property type="entry name" value="WH-like_DNA-bd_sf"/>
</dbReference>
<reference evidence="6 7" key="1">
    <citation type="submission" date="2023-02" db="EMBL/GenBank/DDBJ databases">
        <title>Genome sequencing required for Actinomycetospora new species description.</title>
        <authorList>
            <person name="Saimee Y."/>
            <person name="Duangmal K."/>
        </authorList>
    </citation>
    <scope>NUCLEOTIDE SEQUENCE [LARGE SCALE GENOMIC DNA]</scope>
    <source>
        <strain evidence="6 7">DW7H6</strain>
    </source>
</reference>
<dbReference type="SUPFAM" id="SSF46785">
    <property type="entry name" value="Winged helix' DNA-binding domain"/>
    <property type="match status" value="1"/>
</dbReference>
<evidence type="ECO:0000256" key="3">
    <source>
        <dbReference type="ARBA" id="ARBA00023163"/>
    </source>
</evidence>
<dbReference type="NCBIfam" id="NF033788">
    <property type="entry name" value="HTH_metalloreg"/>
    <property type="match status" value="1"/>
</dbReference>
<dbReference type="SMART" id="SM00418">
    <property type="entry name" value="HTH_ARSR"/>
    <property type="match status" value="1"/>
</dbReference>
<keyword evidence="2" id="KW-0238">DNA-binding</keyword>
<dbReference type="PANTHER" id="PTHR33154:SF33">
    <property type="entry name" value="TRANSCRIPTIONAL REPRESSOR SDPR"/>
    <property type="match status" value="1"/>
</dbReference>